<keyword evidence="3" id="KW-1185">Reference proteome</keyword>
<sequence>MPSSLLQVKTVAGTDKLAQASWSRLGEINRGSPKPSSHEWSPRRPTVSFERTSISPRREGSRLSEIPRVFLLPFSSPRLGEGGARLSEHEFEWIGTGNVKVHNSLGSLGETFRVALQWSGRNSMAPVSGCPWWCPICITRVALQWAGRNSMAPVSGCPWWCPICITSSGVSSSGVSRGIHHKCKHPLNPTKLYVSG</sequence>
<gene>
    <name evidence="2" type="ORF">DEO72_LG10g826</name>
</gene>
<dbReference type="AlphaFoldDB" id="A0A4D6NBR6"/>
<proteinExistence type="predicted"/>
<evidence type="ECO:0000313" key="2">
    <source>
        <dbReference type="EMBL" id="QCE09605.1"/>
    </source>
</evidence>
<organism evidence="2 3">
    <name type="scientific">Vigna unguiculata</name>
    <name type="common">Cowpea</name>
    <dbReference type="NCBI Taxonomy" id="3917"/>
    <lineage>
        <taxon>Eukaryota</taxon>
        <taxon>Viridiplantae</taxon>
        <taxon>Streptophyta</taxon>
        <taxon>Embryophyta</taxon>
        <taxon>Tracheophyta</taxon>
        <taxon>Spermatophyta</taxon>
        <taxon>Magnoliopsida</taxon>
        <taxon>eudicotyledons</taxon>
        <taxon>Gunneridae</taxon>
        <taxon>Pentapetalae</taxon>
        <taxon>rosids</taxon>
        <taxon>fabids</taxon>
        <taxon>Fabales</taxon>
        <taxon>Fabaceae</taxon>
        <taxon>Papilionoideae</taxon>
        <taxon>50 kb inversion clade</taxon>
        <taxon>NPAAA clade</taxon>
        <taxon>indigoferoid/millettioid clade</taxon>
        <taxon>Phaseoleae</taxon>
        <taxon>Vigna</taxon>
    </lineage>
</organism>
<evidence type="ECO:0000313" key="3">
    <source>
        <dbReference type="Proteomes" id="UP000501690"/>
    </source>
</evidence>
<feature type="region of interest" description="Disordered" evidence="1">
    <location>
        <begin position="23"/>
        <end position="60"/>
    </location>
</feature>
<dbReference type="EMBL" id="CP039354">
    <property type="protein sequence ID" value="QCE09605.1"/>
    <property type="molecule type" value="Genomic_DNA"/>
</dbReference>
<protein>
    <submittedName>
        <fullName evidence="2">Uncharacterized protein</fullName>
    </submittedName>
</protein>
<reference evidence="2 3" key="1">
    <citation type="submission" date="2019-04" db="EMBL/GenBank/DDBJ databases">
        <title>An improved genome assembly and genetic linkage map for asparagus bean, Vigna unguiculata ssp. sesquipedialis.</title>
        <authorList>
            <person name="Xia Q."/>
            <person name="Zhang R."/>
            <person name="Dong Y."/>
        </authorList>
    </citation>
    <scope>NUCLEOTIDE SEQUENCE [LARGE SCALE GENOMIC DNA]</scope>
    <source>
        <tissue evidence="2">Leaf</tissue>
    </source>
</reference>
<accession>A0A4D6NBR6</accession>
<dbReference type="Proteomes" id="UP000501690">
    <property type="component" value="Linkage Group LG10"/>
</dbReference>
<name>A0A4D6NBR6_VIGUN</name>
<evidence type="ECO:0000256" key="1">
    <source>
        <dbReference type="SAM" id="MobiDB-lite"/>
    </source>
</evidence>